<gene>
    <name evidence="2" type="ORF">UCDDA912_g08697</name>
</gene>
<proteinExistence type="predicted"/>
<feature type="region of interest" description="Disordered" evidence="1">
    <location>
        <begin position="1"/>
        <end position="320"/>
    </location>
</feature>
<name>A0A0G2H813_9PEZI</name>
<sequence length="458" mass="49239">MPPAALQRGRGMPPPAAIGKNNTGTTNLNNPKANPNIKGNNPAGAPAQLPAAGATIGNLNRDGERSMGFQRPGMAQPPAQNAAAGYTPPSDIRKPGAPLNAGPNGQNMQRKQTGLIEPTPPVPGQPPPQNRNGQPLRPGEQAMITRDEPSIKTRGGLFSNMNPLKPKLDKKGNEILLETSTQNLPNKQEEGRGPLMPDFKTPAKPALVKNAAAQQNLAPLSNPSQQDESRGFHLPGGGKKGAAPPPKGAQPKANRNLSDAEASYLNTPLSKAAEEATGRGKTRAEKKGEMETKPKAGELPVKQPHRLHPQRNSFESDRSADPNNFWPYAMHKPACLLTPHFNQSATREGVWSQRHNVALGHLVPRQSRTHLTKSCPEFYPQATPGRAKARLHRPAMVKIRGVLLLLGSRPRDLLLGSVHEEHHLIPSDPVSPRSRGFWPQVPGTHAILPPCKMSPSNQ</sequence>
<reference evidence="2 3" key="2">
    <citation type="submission" date="2015-05" db="EMBL/GenBank/DDBJ databases">
        <authorList>
            <person name="Morales-Cruz A."/>
            <person name="Amrine K.C."/>
            <person name="Cantu D."/>
        </authorList>
    </citation>
    <scope>NUCLEOTIDE SEQUENCE [LARGE SCALE GENOMIC DNA]</scope>
    <source>
        <strain evidence="2">DA912</strain>
    </source>
</reference>
<evidence type="ECO:0000313" key="3">
    <source>
        <dbReference type="Proteomes" id="UP000034680"/>
    </source>
</evidence>
<feature type="compositionally biased region" description="Basic and acidic residues" evidence="1">
    <location>
        <begin position="272"/>
        <end position="296"/>
    </location>
</feature>
<feature type="compositionally biased region" description="Polar residues" evidence="1">
    <location>
        <begin position="212"/>
        <end position="226"/>
    </location>
</feature>
<comment type="caution">
    <text evidence="2">The sequence shown here is derived from an EMBL/GenBank/DDBJ whole genome shotgun (WGS) entry which is preliminary data.</text>
</comment>
<organism evidence="2 3">
    <name type="scientific">Diaporthe ampelina</name>
    <dbReference type="NCBI Taxonomy" id="1214573"/>
    <lineage>
        <taxon>Eukaryota</taxon>
        <taxon>Fungi</taxon>
        <taxon>Dikarya</taxon>
        <taxon>Ascomycota</taxon>
        <taxon>Pezizomycotina</taxon>
        <taxon>Sordariomycetes</taxon>
        <taxon>Sordariomycetidae</taxon>
        <taxon>Diaporthales</taxon>
        <taxon>Diaporthaceae</taxon>
        <taxon>Diaporthe</taxon>
    </lineage>
</organism>
<feature type="compositionally biased region" description="Polar residues" evidence="1">
    <location>
        <begin position="103"/>
        <end position="112"/>
    </location>
</feature>
<reference evidence="2 3" key="1">
    <citation type="submission" date="2015-05" db="EMBL/GenBank/DDBJ databases">
        <title>Distinctive expansion of gene families associated with plant cell wall degradation and secondary metabolism in the genomes of grapevine trunk pathogens.</title>
        <authorList>
            <person name="Lawrence D.P."/>
            <person name="Travadon R."/>
            <person name="Rolshausen P.E."/>
            <person name="Baumgartner K."/>
        </authorList>
    </citation>
    <scope>NUCLEOTIDE SEQUENCE [LARGE SCALE GENOMIC DNA]</scope>
    <source>
        <strain evidence="2">DA912</strain>
    </source>
</reference>
<dbReference type="AlphaFoldDB" id="A0A0G2H813"/>
<evidence type="ECO:0000256" key="1">
    <source>
        <dbReference type="SAM" id="MobiDB-lite"/>
    </source>
</evidence>
<accession>A0A0G2H813</accession>
<keyword evidence="3" id="KW-1185">Reference proteome</keyword>
<dbReference type="STRING" id="1214573.A0A0G2H813"/>
<feature type="compositionally biased region" description="Low complexity" evidence="1">
    <location>
        <begin position="21"/>
        <end position="30"/>
    </location>
</feature>
<feature type="compositionally biased region" description="Low complexity" evidence="1">
    <location>
        <begin position="39"/>
        <end position="54"/>
    </location>
</feature>
<dbReference type="Proteomes" id="UP000034680">
    <property type="component" value="Unassembled WGS sequence"/>
</dbReference>
<feature type="compositionally biased region" description="Pro residues" evidence="1">
    <location>
        <begin position="118"/>
        <end position="129"/>
    </location>
</feature>
<dbReference type="EMBL" id="LCUC01000393">
    <property type="protein sequence ID" value="KKY31353.1"/>
    <property type="molecule type" value="Genomic_DNA"/>
</dbReference>
<protein>
    <submittedName>
        <fullName evidence="2">Uncharacterized protein</fullName>
    </submittedName>
</protein>
<evidence type="ECO:0000313" key="2">
    <source>
        <dbReference type="EMBL" id="KKY31353.1"/>
    </source>
</evidence>